<feature type="domain" description="J" evidence="3">
    <location>
        <begin position="2"/>
        <end position="66"/>
    </location>
</feature>
<dbReference type="PANTHER" id="PTHR44360">
    <property type="entry name" value="DNAJ HOMOLOG SUBFAMILY B MEMBER 9"/>
    <property type="match status" value="1"/>
</dbReference>
<dbReference type="EMBL" id="OZ004255">
    <property type="protein sequence ID" value="CAK7901175.1"/>
    <property type="molecule type" value="Genomic_DNA"/>
</dbReference>
<dbReference type="CDD" id="cd06257">
    <property type="entry name" value="DnaJ"/>
    <property type="match status" value="1"/>
</dbReference>
<dbReference type="SUPFAM" id="SSF46565">
    <property type="entry name" value="Chaperone J-domain"/>
    <property type="match status" value="1"/>
</dbReference>
<sequence>MDHYKVLGVTVSATDDEIKRAYKKLAIKYHPDKSKDPAHHALFIQIKEAYETLTDSQKRARYDRENGTGVGRAGRPATGRGAGASAGAGAGSWGYGGGGAAGAAAYSQSQSQGQSHSHSHSQTHRPNVYEGFTSSFYEMYRRFGTGGGDRTGGAYDRERREQAEKIRREQQERERKEQAEKIRRDQQARERRELHDRLAREEYIRQKREEQHEREAERAAYQERKREAYRQAWQGGPTNRRSPDTQKGTNSSDPIVLSDDEDEFASANESQEEEDSLEEEEEEEPRQYGTQTAPVDVDVESPTPTRTPSGDGRYASQNVKAETGSSREKSAHAGRGGGGSGGISDFLQNIGVTFHADQGGHDPLSFSQTLWEAANGVTRDTFSTRQRSQPSYSRRGTTMSPRRGTSPQRGGTSPSRGTSPQRSTPRRDPATTFPKPGTAPLSNIRNTLNEFPNKKSKVNPLDLDDLEATLEKETARDFNLQSNISDLYNDLPHVDQDGSNFTTTATTPGKRQRRSNPMFSSKRQRQHEFTDSNVQPETLYRPVNASPKRGHSTSTLSLSDLGAYPEIRWYTVPVAPRIDPLQPHMLSVAQMKKYDREFHSYSQKIFQYQQQRRERDEEHQARIYANKQSFNVYRQCLEQDFLVAEQYASEAHKHREVVTEFQRLFFP</sequence>
<feature type="region of interest" description="Disordered" evidence="2">
    <location>
        <begin position="498"/>
        <end position="533"/>
    </location>
</feature>
<feature type="compositionally biased region" description="Basic and acidic residues" evidence="2">
    <location>
        <begin position="56"/>
        <end position="66"/>
    </location>
</feature>
<evidence type="ECO:0000313" key="5">
    <source>
        <dbReference type="Proteomes" id="UP001497600"/>
    </source>
</evidence>
<feature type="compositionally biased region" description="Polar residues" evidence="2">
    <location>
        <begin position="440"/>
        <end position="450"/>
    </location>
</feature>
<evidence type="ECO:0000256" key="2">
    <source>
        <dbReference type="SAM" id="MobiDB-lite"/>
    </source>
</evidence>
<keyword evidence="1" id="KW-0143">Chaperone</keyword>
<feature type="compositionally biased region" description="Polar residues" evidence="2">
    <location>
        <begin position="236"/>
        <end position="253"/>
    </location>
</feature>
<protein>
    <recommendedName>
        <fullName evidence="3">J domain-containing protein</fullName>
    </recommendedName>
</protein>
<feature type="region of interest" description="Disordered" evidence="2">
    <location>
        <begin position="56"/>
        <end position="127"/>
    </location>
</feature>
<organism evidence="4 5">
    <name type="scientific">[Candida] anglica</name>
    <dbReference type="NCBI Taxonomy" id="148631"/>
    <lineage>
        <taxon>Eukaryota</taxon>
        <taxon>Fungi</taxon>
        <taxon>Dikarya</taxon>
        <taxon>Ascomycota</taxon>
        <taxon>Saccharomycotina</taxon>
        <taxon>Pichiomycetes</taxon>
        <taxon>Debaryomycetaceae</taxon>
        <taxon>Kurtzmaniella</taxon>
    </lineage>
</organism>
<dbReference type="Gene3D" id="1.10.287.110">
    <property type="entry name" value="DnaJ domain"/>
    <property type="match status" value="1"/>
</dbReference>
<feature type="compositionally biased region" description="Gly residues" evidence="2">
    <location>
        <begin position="80"/>
        <end position="101"/>
    </location>
</feature>
<dbReference type="PANTHER" id="PTHR44360:SF1">
    <property type="entry name" value="DNAJ HOMOLOG SUBFAMILY B MEMBER 9"/>
    <property type="match status" value="1"/>
</dbReference>
<dbReference type="PROSITE" id="PS00636">
    <property type="entry name" value="DNAJ_1"/>
    <property type="match status" value="1"/>
</dbReference>
<feature type="compositionally biased region" description="Basic and acidic residues" evidence="2">
    <location>
        <begin position="155"/>
        <end position="229"/>
    </location>
</feature>
<dbReference type="InterPro" id="IPR018253">
    <property type="entry name" value="DnaJ_domain_CS"/>
</dbReference>
<accession>A0ABP0E9L3</accession>
<feature type="region of interest" description="Disordered" evidence="2">
    <location>
        <begin position="144"/>
        <end position="346"/>
    </location>
</feature>
<dbReference type="InterPro" id="IPR001623">
    <property type="entry name" value="DnaJ_domain"/>
</dbReference>
<dbReference type="SMART" id="SM00271">
    <property type="entry name" value="DnaJ"/>
    <property type="match status" value="1"/>
</dbReference>
<evidence type="ECO:0000313" key="4">
    <source>
        <dbReference type="EMBL" id="CAK7901175.1"/>
    </source>
</evidence>
<evidence type="ECO:0000259" key="3">
    <source>
        <dbReference type="PROSITE" id="PS50076"/>
    </source>
</evidence>
<dbReference type="PRINTS" id="PR00625">
    <property type="entry name" value="JDOMAIN"/>
</dbReference>
<feature type="compositionally biased region" description="Polar residues" evidence="2">
    <location>
        <begin position="498"/>
        <end position="521"/>
    </location>
</feature>
<reference evidence="4 5" key="1">
    <citation type="submission" date="2024-01" db="EMBL/GenBank/DDBJ databases">
        <authorList>
            <consortium name="Genoscope - CEA"/>
            <person name="William W."/>
        </authorList>
    </citation>
    <scope>NUCLEOTIDE SEQUENCE [LARGE SCALE GENOMIC DNA]</scope>
    <source>
        <strain evidence="4 5">29B2s-10</strain>
    </source>
</reference>
<feature type="compositionally biased region" description="Polar residues" evidence="2">
    <location>
        <begin position="378"/>
        <end position="423"/>
    </location>
</feature>
<gene>
    <name evidence="4" type="ORF">CAAN4_C10770</name>
</gene>
<feature type="compositionally biased region" description="Low complexity" evidence="2">
    <location>
        <begin position="102"/>
        <end position="116"/>
    </location>
</feature>
<keyword evidence="5" id="KW-1185">Reference proteome</keyword>
<feature type="compositionally biased region" description="Polar residues" evidence="2">
    <location>
        <begin position="315"/>
        <end position="324"/>
    </location>
</feature>
<name>A0ABP0E9L3_9ASCO</name>
<dbReference type="InterPro" id="IPR036869">
    <property type="entry name" value="J_dom_sf"/>
</dbReference>
<evidence type="ECO:0000256" key="1">
    <source>
        <dbReference type="ARBA" id="ARBA00023186"/>
    </source>
</evidence>
<proteinExistence type="predicted"/>
<dbReference type="InterPro" id="IPR051948">
    <property type="entry name" value="Hsp70_co-chaperone_J-domain"/>
</dbReference>
<feature type="region of interest" description="Disordered" evidence="2">
    <location>
        <begin position="377"/>
        <end position="459"/>
    </location>
</feature>
<dbReference type="Pfam" id="PF00226">
    <property type="entry name" value="DnaJ"/>
    <property type="match status" value="1"/>
</dbReference>
<feature type="compositionally biased region" description="Acidic residues" evidence="2">
    <location>
        <begin position="258"/>
        <end position="284"/>
    </location>
</feature>
<dbReference type="Proteomes" id="UP001497600">
    <property type="component" value="Chromosome C"/>
</dbReference>
<dbReference type="PROSITE" id="PS50076">
    <property type="entry name" value="DNAJ_2"/>
    <property type="match status" value="1"/>
</dbReference>